<dbReference type="GO" id="GO:0043565">
    <property type="term" value="F:sequence-specific DNA binding"/>
    <property type="evidence" value="ECO:0007669"/>
    <property type="project" value="InterPro"/>
</dbReference>
<dbReference type="Gene3D" id="1.10.10.60">
    <property type="entry name" value="Homeodomain-like"/>
    <property type="match status" value="1"/>
</dbReference>
<accession>A0A2G6KAR8</accession>
<evidence type="ECO:0000313" key="2">
    <source>
        <dbReference type="EMBL" id="PIE32735.1"/>
    </source>
</evidence>
<feature type="domain" description="DNA binding HTH" evidence="1">
    <location>
        <begin position="35"/>
        <end position="75"/>
    </location>
</feature>
<dbReference type="SUPFAM" id="SSF46689">
    <property type="entry name" value="Homeodomain-like"/>
    <property type="match status" value="1"/>
</dbReference>
<proteinExistence type="predicted"/>
<evidence type="ECO:0000259" key="1">
    <source>
        <dbReference type="Pfam" id="PF02954"/>
    </source>
</evidence>
<dbReference type="InterPro" id="IPR002197">
    <property type="entry name" value="HTH_Fis"/>
</dbReference>
<dbReference type="InterPro" id="IPR009057">
    <property type="entry name" value="Homeodomain-like_sf"/>
</dbReference>
<gene>
    <name evidence="2" type="ORF">CSA56_14190</name>
</gene>
<protein>
    <recommendedName>
        <fullName evidence="1">DNA binding HTH domain-containing protein</fullName>
    </recommendedName>
</protein>
<evidence type="ECO:0000313" key="3">
    <source>
        <dbReference type="Proteomes" id="UP000230821"/>
    </source>
</evidence>
<dbReference type="Proteomes" id="UP000230821">
    <property type="component" value="Unassembled WGS sequence"/>
</dbReference>
<dbReference type="PRINTS" id="PR01590">
    <property type="entry name" value="HTHFIS"/>
</dbReference>
<name>A0A2G6KAR8_9BACT</name>
<reference evidence="2 3" key="1">
    <citation type="submission" date="2017-10" db="EMBL/GenBank/DDBJ databases">
        <title>Novel microbial diversity and functional potential in the marine mammal oral microbiome.</title>
        <authorList>
            <person name="Dudek N.K."/>
            <person name="Sun C.L."/>
            <person name="Burstein D."/>
            <person name="Kantor R.S."/>
            <person name="Aliaga Goltsman D.S."/>
            <person name="Bik E.M."/>
            <person name="Thomas B.C."/>
            <person name="Banfield J.F."/>
            <person name="Relman D.A."/>
        </authorList>
    </citation>
    <scope>NUCLEOTIDE SEQUENCE [LARGE SCALE GENOMIC DNA]</scope>
    <source>
        <strain evidence="2">DOLJORAL78_47_16</strain>
    </source>
</reference>
<dbReference type="EMBL" id="PDSK01000108">
    <property type="protein sequence ID" value="PIE32735.1"/>
    <property type="molecule type" value="Genomic_DNA"/>
</dbReference>
<comment type="caution">
    <text evidence="2">The sequence shown here is derived from an EMBL/GenBank/DDBJ whole genome shotgun (WGS) entry which is preliminary data.</text>
</comment>
<sequence length="87" mass="10012">MMMNISSTSQNVFVETAKTLRMPSDVPCPNLRDAVEDFEEAYIRRVLHLYRGKRGRAARALGIDRKTLYLKMRKYHLLPSLKASLGN</sequence>
<dbReference type="AlphaFoldDB" id="A0A2G6KAR8"/>
<dbReference type="Pfam" id="PF02954">
    <property type="entry name" value="HTH_8"/>
    <property type="match status" value="1"/>
</dbReference>
<organism evidence="2 3">
    <name type="scientific">candidate division KSB3 bacterium</name>
    <dbReference type="NCBI Taxonomy" id="2044937"/>
    <lineage>
        <taxon>Bacteria</taxon>
        <taxon>candidate division KSB3</taxon>
    </lineage>
</organism>